<feature type="signal peptide" evidence="2">
    <location>
        <begin position="1"/>
        <end position="19"/>
    </location>
</feature>
<proteinExistence type="predicted"/>
<name>A0A7H1NUR6_9PROT</name>
<dbReference type="RefSeq" id="WP_203413677.1">
    <property type="nucleotide sequence ID" value="NZ_CP060244.1"/>
</dbReference>
<dbReference type="PROSITE" id="PS51257">
    <property type="entry name" value="PROKAR_LIPOPROTEIN"/>
    <property type="match status" value="1"/>
</dbReference>
<keyword evidence="2" id="KW-0732">Signal</keyword>
<dbReference type="EMBL" id="CP060244">
    <property type="protein sequence ID" value="QNT79526.1"/>
    <property type="molecule type" value="Genomic_DNA"/>
</dbReference>
<accession>A0A7H1NUR6</accession>
<evidence type="ECO:0000256" key="2">
    <source>
        <dbReference type="SAM" id="SignalP"/>
    </source>
</evidence>
<gene>
    <name evidence="3" type="ORF">JGUZn3_23250</name>
</gene>
<evidence type="ECO:0008006" key="5">
    <source>
        <dbReference type="Google" id="ProtNLM"/>
    </source>
</evidence>
<evidence type="ECO:0000313" key="3">
    <source>
        <dbReference type="EMBL" id="QNT79526.1"/>
    </source>
</evidence>
<dbReference type="AlphaFoldDB" id="A0A7H1NUR6"/>
<dbReference type="KEGG" id="ebla:JGUZn3_23250"/>
<keyword evidence="4" id="KW-1185">Reference proteome</keyword>
<evidence type="ECO:0000256" key="1">
    <source>
        <dbReference type="SAM" id="MobiDB-lite"/>
    </source>
</evidence>
<feature type="compositionally biased region" description="Polar residues" evidence="1">
    <location>
        <begin position="212"/>
        <end position="222"/>
    </location>
</feature>
<protein>
    <recommendedName>
        <fullName evidence="5">Lipoprotein</fullName>
    </recommendedName>
</protein>
<feature type="region of interest" description="Disordered" evidence="1">
    <location>
        <begin position="212"/>
        <end position="231"/>
    </location>
</feature>
<reference evidence="3 4" key="1">
    <citation type="submission" date="2020-08" db="EMBL/GenBank/DDBJ databases">
        <title>Complete genome sequence of Entomobacter blattae G55GP.</title>
        <authorList>
            <person name="Poehlein A."/>
            <person name="Guzman J."/>
            <person name="Daniel R."/>
            <person name="Vilcinskas A."/>
        </authorList>
    </citation>
    <scope>NUCLEOTIDE SEQUENCE [LARGE SCALE GENOMIC DNA]</scope>
    <source>
        <strain evidence="3 4">G55GP</strain>
    </source>
</reference>
<dbReference type="Proteomes" id="UP000516349">
    <property type="component" value="Chromosome"/>
</dbReference>
<feature type="chain" id="PRO_5028954615" description="Lipoprotein" evidence="2">
    <location>
        <begin position="20"/>
        <end position="231"/>
    </location>
</feature>
<evidence type="ECO:0000313" key="4">
    <source>
        <dbReference type="Proteomes" id="UP000516349"/>
    </source>
</evidence>
<sequence length="231" mass="25437">MKRSLYFALLCSLPLLSTAACSDSSPKQANFSPIHYSQYSQLHFNVSQKTFRNAAQPEDDDISKRSPVTPLQAIRQMYDERIFASGSSGRLVFTVDRAAIIPLGSNSLQGIIDIHIDLLTASGQNTGYAEVHVKRSYTPNTGDDLDLDSPVYLYKVTKEMMKSLNGELESQVKATLREWLVDAGGTALNSAIKTTSLSSPNKRNTVLQTGQKTYKSHSTNRPSLVHPSQLP</sequence>
<organism evidence="3 4">
    <name type="scientific">Entomobacter blattae</name>
    <dbReference type="NCBI Taxonomy" id="2762277"/>
    <lineage>
        <taxon>Bacteria</taxon>
        <taxon>Pseudomonadati</taxon>
        <taxon>Pseudomonadota</taxon>
        <taxon>Alphaproteobacteria</taxon>
        <taxon>Acetobacterales</taxon>
        <taxon>Acetobacteraceae</taxon>
        <taxon>Entomobacter</taxon>
    </lineage>
</organism>